<evidence type="ECO:0000313" key="14">
    <source>
        <dbReference type="Proteomes" id="UP000441208"/>
    </source>
</evidence>
<evidence type="ECO:0000313" key="13">
    <source>
        <dbReference type="Proteomes" id="UP000440732"/>
    </source>
</evidence>
<dbReference type="EMBL" id="QXFZ01000769">
    <property type="protein sequence ID" value="KAE9105331.1"/>
    <property type="molecule type" value="Genomic_DNA"/>
</dbReference>
<dbReference type="EMBL" id="QXGC01000775">
    <property type="protein sequence ID" value="KAE9221407.1"/>
    <property type="molecule type" value="Genomic_DNA"/>
</dbReference>
<dbReference type="AlphaFoldDB" id="A0A6A4DDY3"/>
<accession>A0A6A4DDY3</accession>
<evidence type="ECO:0000313" key="15">
    <source>
        <dbReference type="Proteomes" id="UP000476176"/>
    </source>
</evidence>
<comment type="caution">
    <text evidence="8">The sequence shown here is derived from an EMBL/GenBank/DDBJ whole genome shotgun (WGS) entry which is preliminary data.</text>
</comment>
<evidence type="ECO:0000313" key="2">
    <source>
        <dbReference type="EMBL" id="KAE8935414.1"/>
    </source>
</evidence>
<dbReference type="Proteomes" id="UP000441208">
    <property type="component" value="Unassembled WGS sequence"/>
</dbReference>
<dbReference type="OrthoDB" id="10295449at2759"/>
<evidence type="ECO:0000256" key="1">
    <source>
        <dbReference type="SAM" id="MobiDB-lite"/>
    </source>
</evidence>
<evidence type="ECO:0000313" key="10">
    <source>
        <dbReference type="Proteomes" id="UP000433483"/>
    </source>
</evidence>
<dbReference type="EMBL" id="QXGA01000708">
    <property type="protein sequence ID" value="KAE9142355.1"/>
    <property type="molecule type" value="Genomic_DNA"/>
</dbReference>
<dbReference type="EMBL" id="QXGF01000808">
    <property type="protein sequence ID" value="KAE8935414.1"/>
    <property type="molecule type" value="Genomic_DNA"/>
</dbReference>
<dbReference type="Proteomes" id="UP000437068">
    <property type="component" value="Unassembled WGS sequence"/>
</dbReference>
<evidence type="ECO:0000313" key="3">
    <source>
        <dbReference type="EMBL" id="KAE9105331.1"/>
    </source>
</evidence>
<dbReference type="EMBL" id="QXGE01000788">
    <property type="protein sequence ID" value="KAE9303734.1"/>
    <property type="molecule type" value="Genomic_DNA"/>
</dbReference>
<evidence type="ECO:0000313" key="4">
    <source>
        <dbReference type="EMBL" id="KAE9142355.1"/>
    </source>
</evidence>
<evidence type="ECO:0000313" key="8">
    <source>
        <dbReference type="EMBL" id="KAE9303734.1"/>
    </source>
</evidence>
<evidence type="ECO:0000313" key="7">
    <source>
        <dbReference type="EMBL" id="KAE9222705.1"/>
    </source>
</evidence>
<reference evidence="9 10" key="1">
    <citation type="submission" date="2018-08" db="EMBL/GenBank/DDBJ databases">
        <title>Genomic investigation of the strawberry pathogen Phytophthora fragariae indicates pathogenicity is determined by transcriptional variation in three key races.</title>
        <authorList>
            <person name="Adams T.M."/>
            <person name="Armitage A.D."/>
            <person name="Sobczyk M.K."/>
            <person name="Bates H.J."/>
            <person name="Dunwell J.M."/>
            <person name="Nellist C.F."/>
            <person name="Harrison R.J."/>
        </authorList>
    </citation>
    <scope>NUCLEOTIDE SEQUENCE [LARGE SCALE GENOMIC DNA]</scope>
    <source>
        <strain evidence="8 11">A4</strain>
        <strain evidence="7 12">BC-1</strain>
        <strain evidence="6 15">BC-23</strain>
        <strain evidence="5 10">NOV-27</strain>
        <strain evidence="4 13">NOV-5</strain>
        <strain evidence="3 14">NOV-71</strain>
        <strain evidence="2 9">NOV-9</strain>
    </source>
</reference>
<gene>
    <name evidence="8" type="ORF">PF001_g13417</name>
    <name evidence="7" type="ORF">PF002_g15180</name>
    <name evidence="6" type="ORF">PF004_g13055</name>
    <name evidence="5" type="ORF">PF005_g13706</name>
    <name evidence="4" type="ORF">PF006_g12527</name>
    <name evidence="3" type="ORF">PF007_g13741</name>
    <name evidence="2" type="ORF">PF009_g14639</name>
</gene>
<evidence type="ECO:0000313" key="5">
    <source>
        <dbReference type="EMBL" id="KAE9204680.1"/>
    </source>
</evidence>
<proteinExistence type="predicted"/>
<sequence>MDTAAQRRYCSARDGHQRGISGGGASQMTREALDMSLTTRQVFTAADFMATSAPSRRGAQGQRSPDNRRAVDDPIASDTRVQGIERAASTAGRDVMMGGNDSETTLVSFNDSVGGDTSVAIVLNYDNTTASGGMELCQNASIEESPTSRPSATFDASGELLRPPMRLTHWGS</sequence>
<organism evidence="8 11">
    <name type="scientific">Phytophthora fragariae</name>
    <dbReference type="NCBI Taxonomy" id="53985"/>
    <lineage>
        <taxon>Eukaryota</taxon>
        <taxon>Sar</taxon>
        <taxon>Stramenopiles</taxon>
        <taxon>Oomycota</taxon>
        <taxon>Peronosporomycetes</taxon>
        <taxon>Peronosporales</taxon>
        <taxon>Peronosporaceae</taxon>
        <taxon>Phytophthora</taxon>
    </lineage>
</organism>
<evidence type="ECO:0000313" key="12">
    <source>
        <dbReference type="Proteomes" id="UP000440367"/>
    </source>
</evidence>
<name>A0A6A4DDY3_9STRA</name>
<dbReference type="Proteomes" id="UP000440732">
    <property type="component" value="Unassembled WGS sequence"/>
</dbReference>
<protein>
    <submittedName>
        <fullName evidence="8">Uncharacterized protein</fullName>
    </submittedName>
</protein>
<dbReference type="Proteomes" id="UP000433483">
    <property type="component" value="Unassembled WGS sequence"/>
</dbReference>
<feature type="region of interest" description="Disordered" evidence="1">
    <location>
        <begin position="1"/>
        <end position="26"/>
    </location>
</feature>
<feature type="region of interest" description="Disordered" evidence="1">
    <location>
        <begin position="52"/>
        <end position="84"/>
    </location>
</feature>
<dbReference type="EMBL" id="QXGB01000772">
    <property type="protein sequence ID" value="KAE9204680.1"/>
    <property type="molecule type" value="Genomic_DNA"/>
</dbReference>
<evidence type="ECO:0000313" key="9">
    <source>
        <dbReference type="Proteomes" id="UP000429523"/>
    </source>
</evidence>
<dbReference type="Proteomes" id="UP000440367">
    <property type="component" value="Unassembled WGS sequence"/>
</dbReference>
<evidence type="ECO:0000313" key="6">
    <source>
        <dbReference type="EMBL" id="KAE9221407.1"/>
    </source>
</evidence>
<evidence type="ECO:0000313" key="11">
    <source>
        <dbReference type="Proteomes" id="UP000437068"/>
    </source>
</evidence>
<dbReference type="Proteomes" id="UP000476176">
    <property type="component" value="Unassembled WGS sequence"/>
</dbReference>
<dbReference type="EMBL" id="QXGD01000842">
    <property type="protein sequence ID" value="KAE9222705.1"/>
    <property type="molecule type" value="Genomic_DNA"/>
</dbReference>
<dbReference type="Proteomes" id="UP000429523">
    <property type="component" value="Unassembled WGS sequence"/>
</dbReference>
<keyword evidence="10" id="KW-1185">Reference proteome</keyword>